<evidence type="ECO:0000256" key="1">
    <source>
        <dbReference type="SAM" id="Phobius"/>
    </source>
</evidence>
<feature type="transmembrane region" description="Helical" evidence="1">
    <location>
        <begin position="6"/>
        <end position="26"/>
    </location>
</feature>
<proteinExistence type="predicted"/>
<keyword evidence="1" id="KW-0812">Transmembrane</keyword>
<protein>
    <submittedName>
        <fullName evidence="2">Uncharacterized protein</fullName>
    </submittedName>
</protein>
<reference evidence="2 3" key="1">
    <citation type="submission" date="2019-07" db="EMBL/GenBank/DDBJ databases">
        <title>Whole genome shotgun sequence of Lactobacillus diolivorans NBRC 107869.</title>
        <authorList>
            <person name="Hosoyama A."/>
            <person name="Uohara A."/>
            <person name="Ohji S."/>
            <person name="Ichikawa N."/>
        </authorList>
    </citation>
    <scope>NUCLEOTIDE SEQUENCE [LARGE SCALE GENOMIC DNA]</scope>
    <source>
        <strain evidence="2 3">NBRC 107869</strain>
    </source>
</reference>
<accession>A0ABQ0XE15</accession>
<comment type="caution">
    <text evidence="2">The sequence shown here is derived from an EMBL/GenBank/DDBJ whole genome shotgun (WGS) entry which is preliminary data.</text>
</comment>
<evidence type="ECO:0000313" key="3">
    <source>
        <dbReference type="Proteomes" id="UP000321409"/>
    </source>
</evidence>
<sequence length="154" mass="18163">MKAFLQITDCLMQFFMIGIWFVDWMLIRYQGRKSSPVAVLLQRNASGLRIALKGKCNVPRQYHKDIDRLSRKIDRWYWLSHKKLTLVVVLGVQEWLIFTAKQGWGLVAVELSMLTACMLILIADYKANSARLDLENMLSPYQDRLWFEYSLRKD</sequence>
<dbReference type="Proteomes" id="UP000321409">
    <property type="component" value="Unassembled WGS sequence"/>
</dbReference>
<organism evidence="2 3">
    <name type="scientific">Lentilactobacillus diolivorans</name>
    <dbReference type="NCBI Taxonomy" id="179838"/>
    <lineage>
        <taxon>Bacteria</taxon>
        <taxon>Bacillati</taxon>
        <taxon>Bacillota</taxon>
        <taxon>Bacilli</taxon>
        <taxon>Lactobacillales</taxon>
        <taxon>Lactobacillaceae</taxon>
        <taxon>Lentilactobacillus</taxon>
    </lineage>
</organism>
<keyword evidence="1" id="KW-0472">Membrane</keyword>
<name>A0ABQ0XE15_9LACO</name>
<keyword evidence="1" id="KW-1133">Transmembrane helix</keyword>
<dbReference type="EMBL" id="BKAB01000029">
    <property type="protein sequence ID" value="GEP24272.1"/>
    <property type="molecule type" value="Genomic_DNA"/>
</dbReference>
<feature type="transmembrane region" description="Helical" evidence="1">
    <location>
        <begin position="104"/>
        <end position="123"/>
    </location>
</feature>
<evidence type="ECO:0000313" key="2">
    <source>
        <dbReference type="EMBL" id="GEP24272.1"/>
    </source>
</evidence>
<dbReference type="RefSeq" id="WP_057865253.1">
    <property type="nucleotide sequence ID" value="NZ_BKAB01000029.1"/>
</dbReference>
<feature type="transmembrane region" description="Helical" evidence="1">
    <location>
        <begin position="76"/>
        <end position="98"/>
    </location>
</feature>
<keyword evidence="3" id="KW-1185">Reference proteome</keyword>
<gene>
    <name evidence="2" type="ORF">LDI01_18650</name>
</gene>